<sequence length="46" mass="5028">MPRPPRCPPPASSAPGCFRRRSRRCHRPSSTRRRSPSAASPARAAS</sequence>
<feature type="region of interest" description="Disordered" evidence="1">
    <location>
        <begin position="1"/>
        <end position="46"/>
    </location>
</feature>
<feature type="compositionally biased region" description="Basic residues" evidence="1">
    <location>
        <begin position="18"/>
        <end position="35"/>
    </location>
</feature>
<protein>
    <submittedName>
        <fullName evidence="2">Uncharacterized protein</fullName>
    </submittedName>
</protein>
<dbReference type="EMBL" id="GBRH01206525">
    <property type="protein sequence ID" value="JAD91370.1"/>
    <property type="molecule type" value="Transcribed_RNA"/>
</dbReference>
<feature type="compositionally biased region" description="Pro residues" evidence="1">
    <location>
        <begin position="1"/>
        <end position="12"/>
    </location>
</feature>
<evidence type="ECO:0000256" key="1">
    <source>
        <dbReference type="SAM" id="MobiDB-lite"/>
    </source>
</evidence>
<organism evidence="2">
    <name type="scientific">Arundo donax</name>
    <name type="common">Giant reed</name>
    <name type="synonym">Donax arundinaceus</name>
    <dbReference type="NCBI Taxonomy" id="35708"/>
    <lineage>
        <taxon>Eukaryota</taxon>
        <taxon>Viridiplantae</taxon>
        <taxon>Streptophyta</taxon>
        <taxon>Embryophyta</taxon>
        <taxon>Tracheophyta</taxon>
        <taxon>Spermatophyta</taxon>
        <taxon>Magnoliopsida</taxon>
        <taxon>Liliopsida</taxon>
        <taxon>Poales</taxon>
        <taxon>Poaceae</taxon>
        <taxon>PACMAD clade</taxon>
        <taxon>Arundinoideae</taxon>
        <taxon>Arundineae</taxon>
        <taxon>Arundo</taxon>
    </lineage>
</organism>
<name>A0A0A9E0B7_ARUDO</name>
<evidence type="ECO:0000313" key="2">
    <source>
        <dbReference type="EMBL" id="JAD91370.1"/>
    </source>
</evidence>
<proteinExistence type="predicted"/>
<dbReference type="AlphaFoldDB" id="A0A0A9E0B7"/>
<reference evidence="2" key="2">
    <citation type="journal article" date="2015" name="Data Brief">
        <title>Shoot transcriptome of the giant reed, Arundo donax.</title>
        <authorList>
            <person name="Barrero R.A."/>
            <person name="Guerrero F.D."/>
            <person name="Moolhuijzen P."/>
            <person name="Goolsby J.A."/>
            <person name="Tidwell J."/>
            <person name="Bellgard S.E."/>
            <person name="Bellgard M.I."/>
        </authorList>
    </citation>
    <scope>NUCLEOTIDE SEQUENCE</scope>
    <source>
        <tissue evidence="2">Shoot tissue taken approximately 20 cm above the soil surface</tissue>
    </source>
</reference>
<accession>A0A0A9E0B7</accession>
<reference evidence="2" key="1">
    <citation type="submission" date="2014-09" db="EMBL/GenBank/DDBJ databases">
        <authorList>
            <person name="Magalhaes I.L.F."/>
            <person name="Oliveira U."/>
            <person name="Santos F.R."/>
            <person name="Vidigal T.H.D.A."/>
            <person name="Brescovit A.D."/>
            <person name="Santos A.J."/>
        </authorList>
    </citation>
    <scope>NUCLEOTIDE SEQUENCE</scope>
    <source>
        <tissue evidence="2">Shoot tissue taken approximately 20 cm above the soil surface</tissue>
    </source>
</reference>
<feature type="compositionally biased region" description="Low complexity" evidence="1">
    <location>
        <begin position="36"/>
        <end position="46"/>
    </location>
</feature>